<gene>
    <name evidence="7" type="ORF">MWN34_09595</name>
</gene>
<dbReference type="Pfam" id="PF02653">
    <property type="entry name" value="BPD_transp_2"/>
    <property type="match status" value="1"/>
</dbReference>
<keyword evidence="5 6" id="KW-0472">Membrane</keyword>
<evidence type="ECO:0000256" key="6">
    <source>
        <dbReference type="SAM" id="Phobius"/>
    </source>
</evidence>
<name>A0ABT0DB56_9HYPH</name>
<feature type="transmembrane region" description="Helical" evidence="6">
    <location>
        <begin position="314"/>
        <end position="339"/>
    </location>
</feature>
<feature type="transmembrane region" description="Helical" evidence="6">
    <location>
        <begin position="21"/>
        <end position="40"/>
    </location>
</feature>
<feature type="transmembrane region" description="Helical" evidence="6">
    <location>
        <begin position="78"/>
        <end position="96"/>
    </location>
</feature>
<comment type="caution">
    <text evidence="7">The sequence shown here is derived from an EMBL/GenBank/DDBJ whole genome shotgun (WGS) entry which is preliminary data.</text>
</comment>
<evidence type="ECO:0000256" key="4">
    <source>
        <dbReference type="ARBA" id="ARBA00022989"/>
    </source>
</evidence>
<dbReference type="Proteomes" id="UP001203284">
    <property type="component" value="Unassembled WGS sequence"/>
</dbReference>
<dbReference type="PANTHER" id="PTHR30482:SF10">
    <property type="entry name" value="HIGH-AFFINITY BRANCHED-CHAIN AMINO ACID TRANSPORT PROTEIN BRAE"/>
    <property type="match status" value="1"/>
</dbReference>
<dbReference type="EMBL" id="JALKCH010000005">
    <property type="protein sequence ID" value="MCK0197165.1"/>
    <property type="molecule type" value="Genomic_DNA"/>
</dbReference>
<feature type="transmembrane region" description="Helical" evidence="6">
    <location>
        <begin position="131"/>
        <end position="149"/>
    </location>
</feature>
<keyword evidence="8" id="KW-1185">Reference proteome</keyword>
<feature type="transmembrane region" description="Helical" evidence="6">
    <location>
        <begin position="241"/>
        <end position="258"/>
    </location>
</feature>
<feature type="transmembrane region" description="Helical" evidence="6">
    <location>
        <begin position="192"/>
        <end position="220"/>
    </location>
</feature>
<accession>A0ABT0DB56</accession>
<protein>
    <submittedName>
        <fullName evidence="7">ABC transporter permease</fullName>
    </submittedName>
</protein>
<evidence type="ECO:0000313" key="8">
    <source>
        <dbReference type="Proteomes" id="UP001203284"/>
    </source>
</evidence>
<dbReference type="CDD" id="cd06581">
    <property type="entry name" value="TM_PBP1_LivM_like"/>
    <property type="match status" value="1"/>
</dbReference>
<sequence>MNATFRFFSRLEGPQTLGRGPLFWLGFLVVLAGACAYPLFSDGYTVGNTVYFFTWVFMALGLSLIWGYGGALSFGQTAFFGIAGYSYGVLTINFGAAYGFTLVALVLAVLFAALFAVLLGYFLYFGRISGVFLGIVTLSVTLVLERFMAQTAGPEWHIGKARLNGFNGMSAMPPLTLPWPGGDLVLFPDVELYYVVLALMVVVYLGLRILVNSPFGNVLVAIRENPERAEMLGYDIRKYQLGAFVIGAMLAGLSGVLYTSWGQYITPSSMGMTAAALPIVWVAVGGRSDLTTTLVGTLVVLSVFQALTIHGSQYALVVMGVLLVLTVLLAPQGLAFAFARLIARPFRSRKTGDV</sequence>
<feature type="transmembrane region" description="Helical" evidence="6">
    <location>
        <begin position="264"/>
        <end position="283"/>
    </location>
</feature>
<proteinExistence type="predicted"/>
<dbReference type="RefSeq" id="WP_247028776.1">
    <property type="nucleotide sequence ID" value="NZ_JALKCH010000005.1"/>
</dbReference>
<evidence type="ECO:0000256" key="3">
    <source>
        <dbReference type="ARBA" id="ARBA00022692"/>
    </source>
</evidence>
<comment type="subcellular location">
    <subcellularLocation>
        <location evidence="1">Cell membrane</location>
        <topology evidence="1">Multi-pass membrane protein</topology>
    </subcellularLocation>
</comment>
<dbReference type="InterPro" id="IPR001851">
    <property type="entry name" value="ABC_transp_permease"/>
</dbReference>
<evidence type="ECO:0000256" key="2">
    <source>
        <dbReference type="ARBA" id="ARBA00022475"/>
    </source>
</evidence>
<evidence type="ECO:0000256" key="5">
    <source>
        <dbReference type="ARBA" id="ARBA00023136"/>
    </source>
</evidence>
<feature type="transmembrane region" description="Helical" evidence="6">
    <location>
        <begin position="290"/>
        <end position="308"/>
    </location>
</feature>
<keyword evidence="2" id="KW-1003">Cell membrane</keyword>
<keyword evidence="3 6" id="KW-0812">Transmembrane</keyword>
<reference evidence="7 8" key="1">
    <citation type="submission" date="2022-04" db="EMBL/GenBank/DDBJ databases">
        <authorList>
            <person name="Grouzdev D.S."/>
            <person name="Pantiukh K.S."/>
            <person name="Krutkina M.S."/>
        </authorList>
    </citation>
    <scope>NUCLEOTIDE SEQUENCE [LARGE SCALE GENOMIC DNA]</scope>
    <source>
        <strain evidence="7 8">6x-1</strain>
    </source>
</reference>
<organism evidence="7 8">
    <name type="scientific">Ancylobacter crimeensis</name>
    <dbReference type="NCBI Taxonomy" id="2579147"/>
    <lineage>
        <taxon>Bacteria</taxon>
        <taxon>Pseudomonadati</taxon>
        <taxon>Pseudomonadota</taxon>
        <taxon>Alphaproteobacteria</taxon>
        <taxon>Hyphomicrobiales</taxon>
        <taxon>Xanthobacteraceae</taxon>
        <taxon>Ancylobacter</taxon>
    </lineage>
</organism>
<dbReference type="InterPro" id="IPR043428">
    <property type="entry name" value="LivM-like"/>
</dbReference>
<evidence type="ECO:0000313" key="7">
    <source>
        <dbReference type="EMBL" id="MCK0197165.1"/>
    </source>
</evidence>
<dbReference type="PANTHER" id="PTHR30482">
    <property type="entry name" value="HIGH-AFFINITY BRANCHED-CHAIN AMINO ACID TRANSPORT SYSTEM PERMEASE"/>
    <property type="match status" value="1"/>
</dbReference>
<keyword evidence="4 6" id="KW-1133">Transmembrane helix</keyword>
<feature type="transmembrane region" description="Helical" evidence="6">
    <location>
        <begin position="102"/>
        <end position="124"/>
    </location>
</feature>
<evidence type="ECO:0000256" key="1">
    <source>
        <dbReference type="ARBA" id="ARBA00004651"/>
    </source>
</evidence>
<dbReference type="PROSITE" id="PS51257">
    <property type="entry name" value="PROKAR_LIPOPROTEIN"/>
    <property type="match status" value="1"/>
</dbReference>
<feature type="transmembrane region" description="Helical" evidence="6">
    <location>
        <begin position="52"/>
        <end position="71"/>
    </location>
</feature>